<dbReference type="EMBL" id="CADIKC010000002">
    <property type="protein sequence ID" value="CAB3670638.1"/>
    <property type="molecule type" value="Genomic_DNA"/>
</dbReference>
<dbReference type="AlphaFoldDB" id="A0A6J5AJE3"/>
<name>A0A6J5AJE3_9BURK</name>
<proteinExistence type="predicted"/>
<reference evidence="2 3" key="1">
    <citation type="submission" date="2020-04" db="EMBL/GenBank/DDBJ databases">
        <authorList>
            <person name="De Canck E."/>
        </authorList>
    </citation>
    <scope>NUCLEOTIDE SEQUENCE [LARGE SCALE GENOMIC DNA]</scope>
    <source>
        <strain evidence="2 3">LMG 24238</strain>
    </source>
</reference>
<sequence length="61" mass="6495">MLTTDGSLEAIDSQALQTAPGPVAHTAALFQSLESQSRQSHPEKPLLTTLSNTLEFKNGQS</sequence>
<gene>
    <name evidence="2" type="ORF">LMG24238_02077</name>
</gene>
<dbReference type="Proteomes" id="UP000494255">
    <property type="component" value="Unassembled WGS sequence"/>
</dbReference>
<feature type="region of interest" description="Disordered" evidence="1">
    <location>
        <begin position="32"/>
        <end position="61"/>
    </location>
</feature>
<evidence type="ECO:0000313" key="3">
    <source>
        <dbReference type="Proteomes" id="UP000494255"/>
    </source>
</evidence>
<keyword evidence="3" id="KW-1185">Reference proteome</keyword>
<evidence type="ECO:0000313" key="2">
    <source>
        <dbReference type="EMBL" id="CAB3670638.1"/>
    </source>
</evidence>
<organism evidence="2 3">
    <name type="scientific">Paraburkholderia sediminicola</name>
    <dbReference type="NCBI Taxonomy" id="458836"/>
    <lineage>
        <taxon>Bacteria</taxon>
        <taxon>Pseudomonadati</taxon>
        <taxon>Pseudomonadota</taxon>
        <taxon>Betaproteobacteria</taxon>
        <taxon>Burkholderiales</taxon>
        <taxon>Burkholderiaceae</taxon>
        <taxon>Paraburkholderia</taxon>
    </lineage>
</organism>
<protein>
    <submittedName>
        <fullName evidence="2">Uncharacterized protein</fullName>
    </submittedName>
</protein>
<accession>A0A6J5AJE3</accession>
<evidence type="ECO:0000256" key="1">
    <source>
        <dbReference type="SAM" id="MobiDB-lite"/>
    </source>
</evidence>
<feature type="compositionally biased region" description="Polar residues" evidence="1">
    <location>
        <begin position="48"/>
        <end position="61"/>
    </location>
</feature>